<feature type="domain" description="Protein kinase" evidence="3">
    <location>
        <begin position="30"/>
        <end position="294"/>
    </location>
</feature>
<dbReference type="InterPro" id="IPR008271">
    <property type="entry name" value="Ser/Thr_kinase_AS"/>
</dbReference>
<protein>
    <submittedName>
        <fullName evidence="4">Protein kinase NEK family protein</fullName>
    </submittedName>
</protein>
<keyword evidence="4" id="KW-0418">Kinase</keyword>
<dbReference type="AlphaFoldDB" id="V6TMW2"/>
<dbReference type="PANTHER" id="PTHR24120">
    <property type="entry name" value="GH07239P"/>
    <property type="match status" value="1"/>
</dbReference>
<evidence type="ECO:0000256" key="1">
    <source>
        <dbReference type="PROSITE-ProRule" id="PRU00023"/>
    </source>
</evidence>
<dbReference type="VEuPathDB" id="GiardiaDB:GL50581_3209"/>
<dbReference type="VEuPathDB" id="GiardiaDB:QR46_0244"/>
<dbReference type="PROSITE" id="PS50297">
    <property type="entry name" value="ANK_REP_REGION"/>
    <property type="match status" value="1"/>
</dbReference>
<dbReference type="Pfam" id="PF12796">
    <property type="entry name" value="Ank_2"/>
    <property type="match status" value="2"/>
</dbReference>
<keyword evidence="4" id="KW-0808">Transferase</keyword>
<evidence type="ECO:0000313" key="5">
    <source>
        <dbReference type="Proteomes" id="UP000018040"/>
    </source>
</evidence>
<feature type="repeat" description="ANK" evidence="1">
    <location>
        <begin position="424"/>
        <end position="456"/>
    </location>
</feature>
<dbReference type="SUPFAM" id="SSF48403">
    <property type="entry name" value="Ankyrin repeat"/>
    <property type="match status" value="1"/>
</dbReference>
<dbReference type="EMBL" id="AHHH01000252">
    <property type="protein sequence ID" value="ESU40318.1"/>
    <property type="molecule type" value="Genomic_DNA"/>
</dbReference>
<dbReference type="SMART" id="SM00220">
    <property type="entry name" value="S_TKc"/>
    <property type="match status" value="1"/>
</dbReference>
<reference evidence="4 5" key="2">
    <citation type="journal article" date="2013" name="Genome Biol. Evol.">
        <title>Genome sequencing of Giardia lamblia genotypes A2 and B isolates (DH and GS) and comparative analysis with the genomes of genotypes A1 and E (WB and Pig).</title>
        <authorList>
            <person name="Adam R.D."/>
            <person name="Dahlstrom E.W."/>
            <person name="Martens C.A."/>
            <person name="Bruno D.P."/>
            <person name="Barbian K.D."/>
            <person name="Ricklefs S.M."/>
            <person name="Hernandez M.M."/>
            <person name="Narla N.P."/>
            <person name="Patel R.B."/>
            <person name="Porcella S.F."/>
            <person name="Nash T.E."/>
        </authorList>
    </citation>
    <scope>NUCLEOTIDE SEQUENCE [LARGE SCALE GENOMIC DNA]</scope>
    <source>
        <strain evidence="4 5">GS</strain>
    </source>
</reference>
<reference evidence="5" key="1">
    <citation type="submission" date="2012-02" db="EMBL/GenBank/DDBJ databases">
        <title>Genome sequencing of Giardia lamblia Genotypes A2 and B isolates (DH and GS) and comparative analysis with the genomes of Genotypes A1 and E (WB and Pig).</title>
        <authorList>
            <person name="Adam R."/>
            <person name="Dahlstrom E."/>
            <person name="Martens C."/>
            <person name="Bruno D."/>
            <person name="Barbian K."/>
            <person name="Porcella S.F."/>
            <person name="Nash T."/>
        </authorList>
    </citation>
    <scope>NUCLEOTIDE SEQUENCE</scope>
    <source>
        <strain evidence="5">GS</strain>
    </source>
</reference>
<feature type="region of interest" description="Disordered" evidence="2">
    <location>
        <begin position="735"/>
        <end position="769"/>
    </location>
</feature>
<dbReference type="SUPFAM" id="SSF56112">
    <property type="entry name" value="Protein kinase-like (PK-like)"/>
    <property type="match status" value="1"/>
</dbReference>
<dbReference type="PROSITE" id="PS00108">
    <property type="entry name" value="PROTEIN_KINASE_ST"/>
    <property type="match status" value="1"/>
</dbReference>
<dbReference type="InterPro" id="IPR002110">
    <property type="entry name" value="Ankyrin_rpt"/>
</dbReference>
<dbReference type="Gene3D" id="1.25.40.20">
    <property type="entry name" value="Ankyrin repeat-containing domain"/>
    <property type="match status" value="4"/>
</dbReference>
<name>V6TMW2_GIAIN</name>
<feature type="compositionally biased region" description="Basic residues" evidence="2">
    <location>
        <begin position="754"/>
        <end position="769"/>
    </location>
</feature>
<dbReference type="PROSITE" id="PS50011">
    <property type="entry name" value="PROTEIN_KINASE_DOM"/>
    <property type="match status" value="1"/>
</dbReference>
<comment type="caution">
    <text evidence="4">The sequence shown here is derived from an EMBL/GenBank/DDBJ whole genome shotgun (WGS) entry which is preliminary data.</text>
</comment>
<dbReference type="OrthoDB" id="541276at2759"/>
<dbReference type="VEuPathDB" id="GiardiaDB:QR46_3629"/>
<accession>V6TMW2</accession>
<dbReference type="InterPro" id="IPR036770">
    <property type="entry name" value="Ankyrin_rpt-contain_sf"/>
</dbReference>
<dbReference type="GO" id="GO:0004672">
    <property type="term" value="F:protein kinase activity"/>
    <property type="evidence" value="ECO:0007669"/>
    <property type="project" value="InterPro"/>
</dbReference>
<gene>
    <name evidence="4" type="ORF">GSB_153714</name>
</gene>
<dbReference type="InterPro" id="IPR011009">
    <property type="entry name" value="Kinase-like_dom_sf"/>
</dbReference>
<dbReference type="SMART" id="SM00248">
    <property type="entry name" value="ANK"/>
    <property type="match status" value="10"/>
</dbReference>
<dbReference type="PANTHER" id="PTHR24120:SF4">
    <property type="entry name" value="GH07239P"/>
    <property type="match status" value="1"/>
</dbReference>
<proteinExistence type="predicted"/>
<sequence length="769" mass="85471">MISKSFVLVTESARLGFSAIPAFNRKELQEREDELLDKGTFGAVRSIKGCPRLAVKEIYLSGQPDRLKEITKFELEALSRFSHPGVLKYHQVLSNDDFVYIIMDRYDGDLQHFITDHKSVQKHIPRELLLSIVRQLADALAYVHAPYKVNEEGDVLPGIVHRDLKPANVLMNRDGDRVAIADFGLCKDVMHDGSTFAGSPAYMAPEVFIHSKTSRASDIWAFGVIIYELITLKRPSFSHYWEPEDAKEFFVDGWRPDLSAVKDEFTRMILEKIFVVDPIERPTARELADRLRILSTSDNEPGTWDPLSAKKHELQVVSDSGSFKASSSWTPLMRAAAAGDIKAVKRHLSKKGKKDNRKDMALIIAAKAGHIDVVELIDPTDGDGVTALMRAVDRNDIGAMRALIPLQKGKKMIEDTYINGLRISSGTALMMAAAHGHAEAVKLLVEEESNIRDSAGKTALMHAVHNNHPEVIRILVTHDCGKTYSSGRTALMIAAERGHTEIVAALAPHEKGLADSSGNTALMLAANNARTEAVRWLAEYERGARDSHGRTALMTAARRGDLEMGKVFAEHEKGITDEDGRTALVNVTRAGHREAAEILMEHEKDVTGWTMLMCAAYLGDISMIFQNLGEKGQRDKLGQTALILAAQIKRNDAVKLLIAYEGSISGWTSLIYGAYLGDVDAIRNNLHENGYKDIIEMTALMWAAYQGHKEAVEVLIEHEKGMSDSQNHNALLGSQDWAHGSCRGHHSPRGPGRRERRHRAHASRRQRRH</sequence>
<evidence type="ECO:0000259" key="3">
    <source>
        <dbReference type="PROSITE" id="PS50011"/>
    </source>
</evidence>
<dbReference type="GO" id="GO:0005524">
    <property type="term" value="F:ATP binding"/>
    <property type="evidence" value="ECO:0007669"/>
    <property type="project" value="InterPro"/>
</dbReference>
<dbReference type="InterPro" id="IPR000719">
    <property type="entry name" value="Prot_kinase_dom"/>
</dbReference>
<dbReference type="VEuPathDB" id="GiardiaDB:GL50803_00137696"/>
<dbReference type="Gene3D" id="3.30.200.20">
    <property type="entry name" value="Phosphorylase Kinase, domain 1"/>
    <property type="match status" value="1"/>
</dbReference>
<dbReference type="Pfam" id="PF00069">
    <property type="entry name" value="Pkinase"/>
    <property type="match status" value="1"/>
</dbReference>
<dbReference type="PROSITE" id="PS50088">
    <property type="entry name" value="ANK_REPEAT"/>
    <property type="match status" value="1"/>
</dbReference>
<dbReference type="Gene3D" id="1.10.510.10">
    <property type="entry name" value="Transferase(Phosphotransferase) domain 1"/>
    <property type="match status" value="1"/>
</dbReference>
<dbReference type="Proteomes" id="UP000018040">
    <property type="component" value="Unassembled WGS sequence"/>
</dbReference>
<dbReference type="VEuPathDB" id="GiardiaDB:DHA2_153261"/>
<dbReference type="Pfam" id="PF00023">
    <property type="entry name" value="Ank"/>
    <property type="match status" value="3"/>
</dbReference>
<evidence type="ECO:0000313" key="4">
    <source>
        <dbReference type="EMBL" id="ESU40318.1"/>
    </source>
</evidence>
<evidence type="ECO:0000256" key="2">
    <source>
        <dbReference type="SAM" id="MobiDB-lite"/>
    </source>
</evidence>
<keyword evidence="1" id="KW-0040">ANK repeat</keyword>
<organism evidence="4 5">
    <name type="scientific">Giardia intestinalis</name>
    <name type="common">Giardia lamblia</name>
    <dbReference type="NCBI Taxonomy" id="5741"/>
    <lineage>
        <taxon>Eukaryota</taxon>
        <taxon>Metamonada</taxon>
        <taxon>Diplomonadida</taxon>
        <taxon>Hexamitidae</taxon>
        <taxon>Giardiinae</taxon>
        <taxon>Giardia</taxon>
    </lineage>
</organism>